<organism evidence="1 2">
    <name type="scientific">Sclerotinia trifoliorum</name>
    <dbReference type="NCBI Taxonomy" id="28548"/>
    <lineage>
        <taxon>Eukaryota</taxon>
        <taxon>Fungi</taxon>
        <taxon>Dikarya</taxon>
        <taxon>Ascomycota</taxon>
        <taxon>Pezizomycotina</taxon>
        <taxon>Leotiomycetes</taxon>
        <taxon>Helotiales</taxon>
        <taxon>Sclerotiniaceae</taxon>
        <taxon>Sclerotinia</taxon>
    </lineage>
</organism>
<dbReference type="OrthoDB" id="4521980at2759"/>
<comment type="caution">
    <text evidence="1">The sequence shown here is derived from an EMBL/GenBank/DDBJ whole genome shotgun (WGS) entry which is preliminary data.</text>
</comment>
<evidence type="ECO:0000313" key="2">
    <source>
        <dbReference type="Proteomes" id="UP000624404"/>
    </source>
</evidence>
<proteinExistence type="predicted"/>
<protein>
    <submittedName>
        <fullName evidence="1">1d72c806-d70f-42e9-a751-864abc66d649</fullName>
    </submittedName>
</protein>
<dbReference type="AlphaFoldDB" id="A0A8H2VKN0"/>
<evidence type="ECO:0000313" key="1">
    <source>
        <dbReference type="EMBL" id="CAD6439057.1"/>
    </source>
</evidence>
<keyword evidence="2" id="KW-1185">Reference proteome</keyword>
<sequence length="131" mass="14826">MEDPATASWDVNISDADFEKLKAGFEAADMNHRWEIAAKDTDENGIIPIHISRSWTEEDQYILSATPIDGGAKIISITWEQNRGEVRIGEDYAKKEAVIVCRMMLRCDFDALPFYDKKALWHQLYAGGGTE</sequence>
<dbReference type="EMBL" id="CAJHIA010000002">
    <property type="protein sequence ID" value="CAD6439057.1"/>
    <property type="molecule type" value="Genomic_DNA"/>
</dbReference>
<reference evidence="1" key="1">
    <citation type="submission" date="2020-10" db="EMBL/GenBank/DDBJ databases">
        <authorList>
            <person name="Kusch S."/>
        </authorList>
    </citation>
    <scope>NUCLEOTIDE SEQUENCE</scope>
    <source>
        <strain evidence="1">SwB9</strain>
    </source>
</reference>
<gene>
    <name evidence="1" type="ORF">SCLTRI_LOCUS24</name>
</gene>
<name>A0A8H2VKN0_9HELO</name>
<accession>A0A8H2VKN0</accession>
<dbReference type="Proteomes" id="UP000624404">
    <property type="component" value="Unassembled WGS sequence"/>
</dbReference>